<feature type="region of interest" description="Disordered" evidence="1">
    <location>
        <begin position="1"/>
        <end position="38"/>
    </location>
</feature>
<feature type="region of interest" description="Disordered" evidence="1">
    <location>
        <begin position="321"/>
        <end position="341"/>
    </location>
</feature>
<dbReference type="PROSITE" id="PS50208">
    <property type="entry name" value="CASPASE_P20"/>
    <property type="match status" value="1"/>
</dbReference>
<feature type="transmembrane region" description="Helical" evidence="2">
    <location>
        <begin position="60"/>
        <end position="81"/>
    </location>
</feature>
<dbReference type="EMBL" id="WNKV01000013">
    <property type="protein sequence ID" value="MTW17971.1"/>
    <property type="molecule type" value="Genomic_DNA"/>
</dbReference>
<dbReference type="Pfam" id="PF25302">
    <property type="entry name" value="NADase_transloc"/>
    <property type="match status" value="1"/>
</dbReference>
<dbReference type="InterPro" id="IPR057561">
    <property type="entry name" value="NADase_transloc"/>
</dbReference>
<name>A0A9X5AT42_9BRAD</name>
<keyword evidence="2" id="KW-1133">Transmembrane helix</keyword>
<accession>A0A9X5AT42</accession>
<dbReference type="SUPFAM" id="SSF49785">
    <property type="entry name" value="Galactose-binding domain-like"/>
    <property type="match status" value="1"/>
</dbReference>
<proteinExistence type="predicted"/>
<dbReference type="Gene3D" id="2.60.120.260">
    <property type="entry name" value="Galactose-binding domain-like"/>
    <property type="match status" value="1"/>
</dbReference>
<organism evidence="4 5">
    <name type="scientific">Rhodoplanes serenus</name>
    <dbReference type="NCBI Taxonomy" id="200615"/>
    <lineage>
        <taxon>Bacteria</taxon>
        <taxon>Pseudomonadati</taxon>
        <taxon>Pseudomonadota</taxon>
        <taxon>Alphaproteobacteria</taxon>
        <taxon>Hyphomicrobiales</taxon>
        <taxon>Nitrobacteraceae</taxon>
        <taxon>Rhodoplanes</taxon>
    </lineage>
</organism>
<dbReference type="PANTHER" id="PTHR22576">
    <property type="entry name" value="MUCOSA ASSOCIATED LYMPHOID TISSUE LYMPHOMA TRANSLOCATION PROTEIN 1/PARACASPASE"/>
    <property type="match status" value="1"/>
</dbReference>
<evidence type="ECO:0000313" key="5">
    <source>
        <dbReference type="Proteomes" id="UP000438991"/>
    </source>
</evidence>
<evidence type="ECO:0000256" key="2">
    <source>
        <dbReference type="SAM" id="Phobius"/>
    </source>
</evidence>
<gene>
    <name evidence="4" type="ORF">GJ689_17330</name>
</gene>
<dbReference type="Pfam" id="PF00656">
    <property type="entry name" value="Peptidase_C14"/>
    <property type="match status" value="1"/>
</dbReference>
<feature type="region of interest" description="Disordered" evidence="1">
    <location>
        <begin position="390"/>
        <end position="419"/>
    </location>
</feature>
<dbReference type="GO" id="GO:0004197">
    <property type="term" value="F:cysteine-type endopeptidase activity"/>
    <property type="evidence" value="ECO:0007669"/>
    <property type="project" value="InterPro"/>
</dbReference>
<dbReference type="PANTHER" id="PTHR22576:SF37">
    <property type="entry name" value="MUCOSA-ASSOCIATED LYMPHOID TISSUE LYMPHOMA TRANSLOCATION PROTEIN 1"/>
    <property type="match status" value="1"/>
</dbReference>
<feature type="domain" description="Caspase family p20" evidence="3">
    <location>
        <begin position="88"/>
        <end position="165"/>
    </location>
</feature>
<dbReference type="Gene3D" id="3.40.50.1460">
    <property type="match status" value="1"/>
</dbReference>
<comment type="caution">
    <text evidence="4">The sequence shown here is derived from an EMBL/GenBank/DDBJ whole genome shotgun (WGS) entry which is preliminary data.</text>
</comment>
<evidence type="ECO:0000259" key="3">
    <source>
        <dbReference type="PROSITE" id="PS50208"/>
    </source>
</evidence>
<dbReference type="InterPro" id="IPR052039">
    <property type="entry name" value="Caspase-related_regulators"/>
</dbReference>
<dbReference type="InterPro" id="IPR001309">
    <property type="entry name" value="Pept_C14_p20"/>
</dbReference>
<dbReference type="InterPro" id="IPR011600">
    <property type="entry name" value="Pept_C14_caspase"/>
</dbReference>
<evidence type="ECO:0000313" key="4">
    <source>
        <dbReference type="EMBL" id="MTW17971.1"/>
    </source>
</evidence>
<dbReference type="InterPro" id="IPR008979">
    <property type="entry name" value="Galactose-bd-like_sf"/>
</dbReference>
<dbReference type="GO" id="GO:0006508">
    <property type="term" value="P:proteolysis"/>
    <property type="evidence" value="ECO:0007669"/>
    <property type="project" value="InterPro"/>
</dbReference>
<keyword evidence="2" id="KW-0472">Membrane</keyword>
<reference evidence="4 5" key="1">
    <citation type="submission" date="2019-11" db="EMBL/GenBank/DDBJ databases">
        <title>Whole-genome sequence of Rhodoplanes serenus DSM 18633, type strain.</title>
        <authorList>
            <person name="Kyndt J.A."/>
            <person name="Meyer T.E."/>
        </authorList>
    </citation>
    <scope>NUCLEOTIDE SEQUENCE [LARGE SCALE GENOMIC DNA]</scope>
    <source>
        <strain evidence="4 5">DSM 18633</strain>
    </source>
</reference>
<dbReference type="InterPro" id="IPR029030">
    <property type="entry name" value="Caspase-like_dom_sf"/>
</dbReference>
<evidence type="ECO:0000256" key="1">
    <source>
        <dbReference type="SAM" id="MobiDB-lite"/>
    </source>
</evidence>
<sequence length="604" mass="63540">MSHRDYSSRRTAGCGSGPADPSDGLPAAPEPSYTRAALSPDAPGVSMLHRWTSHRGNARVVAMVAVAVVAVALLLVVPATAPAQNRPGDRVALVIGNGAYRHATPLPNPPNDAADVATMLRRIGFTVIEGRDLDKHGLEDKIRAFGRALDQSRVALFFYAGHGLQVSGKNYLVPIDARLERPGDLSFETVEVGQVLGQMEADARVNLVFLDACRDNPLARSLARSLGTRSAAVGTGLASIQSAVGTLIAYATQPDNVALDGSGRNSPFTTALLKHVPTPGLDIAVLMRRIRADVVAETRSRQVPWDHSSLIGDVVLVPAATTAPPPTPPVAGSPVQPAPSSTARSQDAEIAYWNSVKDSGDVAQLRSYVAAFPGGTFVALAELRIREIENRTPSPRPAGDGRIQAGVQTGVQPGAPSAVQPGVQAGVKAGVQVGVRAEPGGGPARPSSPREDCARFGSAAGTDLYCASSVLAPQLGNSYGVRNLFAGDPGTAWVEGAAGDGTGEWVTIAFDGERLVRQIIVHNGYQKSSDLFVKNGRVARLRLVFSSGETRSFTLQDRLGPQPLVLDRPVRAHWVQVVIDGTYRGTHYTDTAISKLAVVSDRLP</sequence>
<dbReference type="AlphaFoldDB" id="A0A9X5AT42"/>
<keyword evidence="2" id="KW-0812">Transmembrane</keyword>
<dbReference type="NCBIfam" id="NF047619">
    <property type="entry name" value="NADase_discoid"/>
    <property type="match status" value="1"/>
</dbReference>
<dbReference type="SUPFAM" id="SSF52129">
    <property type="entry name" value="Caspase-like"/>
    <property type="match status" value="1"/>
</dbReference>
<dbReference type="Proteomes" id="UP000438991">
    <property type="component" value="Unassembled WGS sequence"/>
</dbReference>
<protein>
    <recommendedName>
        <fullName evidence="3">Caspase family p20 domain-containing protein</fullName>
    </recommendedName>
</protein>